<dbReference type="InterPro" id="IPR019546">
    <property type="entry name" value="TAT_signal_bac_arc"/>
</dbReference>
<dbReference type="AlphaFoldDB" id="A0A432MKG9"/>
<dbReference type="NCBIfam" id="TIGR01409">
    <property type="entry name" value="TAT_signal_seq"/>
    <property type="match status" value="1"/>
</dbReference>
<dbReference type="SUPFAM" id="SSF51735">
    <property type="entry name" value="NAD(P)-binding Rossmann-fold domains"/>
    <property type="match status" value="1"/>
</dbReference>
<feature type="domain" description="Gfo/Idh/MocA-like oxidoreductase N-terminal" evidence="1">
    <location>
        <begin position="85"/>
        <end position="162"/>
    </location>
</feature>
<dbReference type="InterPro" id="IPR000683">
    <property type="entry name" value="Gfo/Idh/MocA-like_OxRdtase_N"/>
</dbReference>
<dbReference type="RefSeq" id="WP_126725417.1">
    <property type="nucleotide sequence ID" value="NZ_RYZH01000018.1"/>
</dbReference>
<dbReference type="InterPro" id="IPR006311">
    <property type="entry name" value="TAT_signal"/>
</dbReference>
<feature type="domain" description="Gfo/Idh/MocA-like oxidoreductase bacterial type C-terminal" evidence="2">
    <location>
        <begin position="203"/>
        <end position="425"/>
    </location>
</feature>
<dbReference type="SUPFAM" id="SSF55347">
    <property type="entry name" value="Glyceraldehyde-3-phosphate dehydrogenase-like, C-terminal domain"/>
    <property type="match status" value="1"/>
</dbReference>
<dbReference type="Proteomes" id="UP000280296">
    <property type="component" value="Unassembled WGS sequence"/>
</dbReference>
<evidence type="ECO:0000313" key="4">
    <source>
        <dbReference type="Proteomes" id="UP000280296"/>
    </source>
</evidence>
<dbReference type="InterPro" id="IPR036291">
    <property type="entry name" value="NAD(P)-bd_dom_sf"/>
</dbReference>
<dbReference type="InterPro" id="IPR043906">
    <property type="entry name" value="Gfo/Idh/MocA_OxRdtase_bact_C"/>
</dbReference>
<dbReference type="PANTHER" id="PTHR43818:SF5">
    <property type="entry name" value="OXIDOREDUCTASE FAMILY PROTEIN"/>
    <property type="match status" value="1"/>
</dbReference>
<dbReference type="Pfam" id="PF19051">
    <property type="entry name" value="GFO_IDH_MocA_C2"/>
    <property type="match status" value="1"/>
</dbReference>
<keyword evidence="4" id="KW-1185">Reference proteome</keyword>
<dbReference type="Gene3D" id="3.30.360.10">
    <property type="entry name" value="Dihydrodipicolinate Reductase, domain 2"/>
    <property type="match status" value="1"/>
</dbReference>
<dbReference type="OrthoDB" id="9788246at2"/>
<dbReference type="PANTHER" id="PTHR43818">
    <property type="entry name" value="BCDNA.GH03377"/>
    <property type="match status" value="1"/>
</dbReference>
<sequence>MTGSINRRNFLGGSGAAVGSLAFTAATGWAQDRAPSRRVTVGVMGLSRGRALATGFAQMPGVTVKYCCDVDLDRAGAGADAVRKAGEDQSPEAIQDFRRILDDPEVDALVCAAPNHWHGPATILGCQAGKHVYVEKPACHNPHEGELMVAAARRANKAVQLGTQRRSSPQIIEAVAALDDGAIGRVYHARSFYFNRRGSIGHADPSEPPANLDYELWQGPAPRKPYKSNVVHYNWHWFWHWGNGELGNNGVHALDLVRWGLKVDYPIHVVSTGGRFAFDDDQQTPDTHTVSFEFPGRISADWQGLSCNGNDPGPFVVFYGTEGALELFGNGSYTIRDNAGKQIKSVRGILGEPEHLENFVSAIRNDTPLDLNAEIDKGVKSTLLCHLGNIAQRTGRSLTCDASSGRILDDAEAMALWKRDYAEGWEPKV</sequence>
<dbReference type="InterPro" id="IPR050463">
    <property type="entry name" value="Gfo/Idh/MocA_oxidrdct_glycsds"/>
</dbReference>
<comment type="caution">
    <text evidence="3">The sequence shown here is derived from an EMBL/GenBank/DDBJ whole genome shotgun (WGS) entry which is preliminary data.</text>
</comment>
<organism evidence="3 4">
    <name type="scientific">Tautonia sociabilis</name>
    <dbReference type="NCBI Taxonomy" id="2080755"/>
    <lineage>
        <taxon>Bacteria</taxon>
        <taxon>Pseudomonadati</taxon>
        <taxon>Planctomycetota</taxon>
        <taxon>Planctomycetia</taxon>
        <taxon>Isosphaerales</taxon>
        <taxon>Isosphaeraceae</taxon>
        <taxon>Tautonia</taxon>
    </lineage>
</organism>
<reference evidence="3 4" key="2">
    <citation type="submission" date="2019-01" db="EMBL/GenBank/DDBJ databases">
        <title>Tautonia sociabilis, a novel thermotolerant planctomycete of Isosphaeraceae family, isolated from a 4000 m deep subterranean habitat.</title>
        <authorList>
            <person name="Kovaleva O.L."/>
            <person name="Elcheninov A.G."/>
            <person name="Van Heerden E."/>
            <person name="Toshchakov S.V."/>
            <person name="Novikov A."/>
            <person name="Bonch-Osmolovskaya E.A."/>
            <person name="Kublanov I.V."/>
        </authorList>
    </citation>
    <scope>NUCLEOTIDE SEQUENCE [LARGE SCALE GENOMIC DNA]</scope>
    <source>
        <strain evidence="3 4">GM2012</strain>
    </source>
</reference>
<gene>
    <name evidence="3" type="ORF">TsocGM_11005</name>
</gene>
<reference evidence="3 4" key="1">
    <citation type="submission" date="2018-12" db="EMBL/GenBank/DDBJ databases">
        <authorList>
            <person name="Toschakov S.V."/>
        </authorList>
    </citation>
    <scope>NUCLEOTIDE SEQUENCE [LARGE SCALE GENOMIC DNA]</scope>
    <source>
        <strain evidence="3 4">GM2012</strain>
    </source>
</reference>
<evidence type="ECO:0000259" key="1">
    <source>
        <dbReference type="Pfam" id="PF01408"/>
    </source>
</evidence>
<accession>A0A432MKG9</accession>
<dbReference type="Gene3D" id="3.40.50.720">
    <property type="entry name" value="NAD(P)-binding Rossmann-like Domain"/>
    <property type="match status" value="1"/>
</dbReference>
<protein>
    <submittedName>
        <fullName evidence="3">Gfo/Idh/MocA family oxidoreductase</fullName>
    </submittedName>
</protein>
<evidence type="ECO:0000313" key="3">
    <source>
        <dbReference type="EMBL" id="RUL87707.1"/>
    </source>
</evidence>
<dbReference type="GO" id="GO:0000166">
    <property type="term" value="F:nucleotide binding"/>
    <property type="evidence" value="ECO:0007669"/>
    <property type="project" value="InterPro"/>
</dbReference>
<dbReference type="PROSITE" id="PS51318">
    <property type="entry name" value="TAT"/>
    <property type="match status" value="1"/>
</dbReference>
<proteinExistence type="predicted"/>
<dbReference type="Pfam" id="PF01408">
    <property type="entry name" value="GFO_IDH_MocA"/>
    <property type="match status" value="1"/>
</dbReference>
<evidence type="ECO:0000259" key="2">
    <source>
        <dbReference type="Pfam" id="PF19051"/>
    </source>
</evidence>
<name>A0A432MKG9_9BACT</name>
<dbReference type="EMBL" id="RYZH01000018">
    <property type="protein sequence ID" value="RUL87707.1"/>
    <property type="molecule type" value="Genomic_DNA"/>
</dbReference>